<keyword evidence="8" id="KW-0407">Ion channel</keyword>
<dbReference type="Gene3D" id="2.60.120.10">
    <property type="entry name" value="Jelly Rolls"/>
    <property type="match status" value="1"/>
</dbReference>
<evidence type="ECO:0000256" key="4">
    <source>
        <dbReference type="ARBA" id="ARBA00022989"/>
    </source>
</evidence>
<dbReference type="PANTHER" id="PTHR45638:SF11">
    <property type="entry name" value="CYCLIC NUCLEOTIDE-GATED CATION CHANNEL SUBUNIT A"/>
    <property type="match status" value="1"/>
</dbReference>
<evidence type="ECO:0000256" key="1">
    <source>
        <dbReference type="ARBA" id="ARBA00004141"/>
    </source>
</evidence>
<dbReference type="InterPro" id="IPR018488">
    <property type="entry name" value="cNMP-bd_CS"/>
</dbReference>
<dbReference type="CDD" id="cd00038">
    <property type="entry name" value="CAP_ED"/>
    <property type="match status" value="1"/>
</dbReference>
<evidence type="ECO:0000259" key="9">
    <source>
        <dbReference type="PROSITE" id="PS50042"/>
    </source>
</evidence>
<evidence type="ECO:0000256" key="6">
    <source>
        <dbReference type="ARBA" id="ARBA00023136"/>
    </source>
</evidence>
<dbReference type="InterPro" id="IPR050866">
    <property type="entry name" value="CNG_cation_channel"/>
</dbReference>
<dbReference type="GO" id="GO:0030553">
    <property type="term" value="F:cGMP binding"/>
    <property type="evidence" value="ECO:0007669"/>
    <property type="project" value="TreeGrafter"/>
</dbReference>
<dbReference type="Pfam" id="PF00027">
    <property type="entry name" value="cNMP_binding"/>
    <property type="match status" value="1"/>
</dbReference>
<comment type="subcellular location">
    <subcellularLocation>
        <location evidence="1">Membrane</location>
        <topology evidence="1">Multi-pass membrane protein</topology>
    </subcellularLocation>
</comment>
<organism evidence="12">
    <name type="scientific">Gongylonema pulchrum</name>
    <dbReference type="NCBI Taxonomy" id="637853"/>
    <lineage>
        <taxon>Eukaryota</taxon>
        <taxon>Metazoa</taxon>
        <taxon>Ecdysozoa</taxon>
        <taxon>Nematoda</taxon>
        <taxon>Chromadorea</taxon>
        <taxon>Rhabditida</taxon>
        <taxon>Spirurina</taxon>
        <taxon>Spiruromorpha</taxon>
        <taxon>Spiruroidea</taxon>
        <taxon>Gongylonematidae</taxon>
        <taxon>Gongylonema</taxon>
    </lineage>
</organism>
<dbReference type="PROSITE" id="PS00888">
    <property type="entry name" value="CNMP_BINDING_1"/>
    <property type="match status" value="1"/>
</dbReference>
<dbReference type="AlphaFoldDB" id="A0A183ECA9"/>
<evidence type="ECO:0000256" key="5">
    <source>
        <dbReference type="ARBA" id="ARBA00023065"/>
    </source>
</evidence>
<dbReference type="Pfam" id="PF16526">
    <property type="entry name" value="CLZ"/>
    <property type="match status" value="1"/>
</dbReference>
<dbReference type="EMBL" id="UYRT01087048">
    <property type="protein sequence ID" value="VDN32097.1"/>
    <property type="molecule type" value="Genomic_DNA"/>
</dbReference>
<dbReference type="InterPro" id="IPR018490">
    <property type="entry name" value="cNMP-bd_dom_sf"/>
</dbReference>
<dbReference type="InterPro" id="IPR032406">
    <property type="entry name" value="CLZ_dom"/>
</dbReference>
<dbReference type="GO" id="GO:0017071">
    <property type="term" value="C:intracellular cyclic nucleotide activated cation channel complex"/>
    <property type="evidence" value="ECO:0007669"/>
    <property type="project" value="TreeGrafter"/>
</dbReference>
<dbReference type="GO" id="GO:0005222">
    <property type="term" value="F:intracellularly cAMP-activated cation channel activity"/>
    <property type="evidence" value="ECO:0007669"/>
    <property type="project" value="TreeGrafter"/>
</dbReference>
<dbReference type="WBParaSite" id="GPUH_0001862501-mRNA-1">
    <property type="protein sequence ID" value="GPUH_0001862501-mRNA-1"/>
    <property type="gene ID" value="GPUH_0001862501"/>
</dbReference>
<evidence type="ECO:0000256" key="2">
    <source>
        <dbReference type="ARBA" id="ARBA00022448"/>
    </source>
</evidence>
<dbReference type="Proteomes" id="UP000271098">
    <property type="component" value="Unassembled WGS sequence"/>
</dbReference>
<evidence type="ECO:0000313" key="10">
    <source>
        <dbReference type="EMBL" id="VDN32097.1"/>
    </source>
</evidence>
<dbReference type="InterPro" id="IPR014710">
    <property type="entry name" value="RmlC-like_jellyroll"/>
</dbReference>
<dbReference type="GO" id="GO:0005223">
    <property type="term" value="F:intracellularly cGMP-activated cation channel activity"/>
    <property type="evidence" value="ECO:0007669"/>
    <property type="project" value="TreeGrafter"/>
</dbReference>
<gene>
    <name evidence="10" type="ORF">GPUH_LOCUS18600</name>
</gene>
<accession>A0A183ECA9</accession>
<dbReference type="GO" id="GO:0005886">
    <property type="term" value="C:plasma membrane"/>
    <property type="evidence" value="ECO:0007669"/>
    <property type="project" value="TreeGrafter"/>
</dbReference>
<dbReference type="InterPro" id="IPR000595">
    <property type="entry name" value="cNMP-bd_dom"/>
</dbReference>
<evidence type="ECO:0000313" key="11">
    <source>
        <dbReference type="Proteomes" id="UP000271098"/>
    </source>
</evidence>
<evidence type="ECO:0000256" key="3">
    <source>
        <dbReference type="ARBA" id="ARBA00022692"/>
    </source>
</evidence>
<protein>
    <submittedName>
        <fullName evidence="12">Cyclic nucleotide-binding domain-containing protein</fullName>
    </submittedName>
</protein>
<keyword evidence="7" id="KW-1071">Ligand-gated ion channel</keyword>
<dbReference type="Gene3D" id="1.20.5.300">
    <property type="match status" value="1"/>
</dbReference>
<evidence type="ECO:0000256" key="7">
    <source>
        <dbReference type="ARBA" id="ARBA00023286"/>
    </source>
</evidence>
<dbReference type="PROSITE" id="PS50042">
    <property type="entry name" value="CNMP_BINDING_3"/>
    <property type="match status" value="1"/>
</dbReference>
<dbReference type="PANTHER" id="PTHR45638">
    <property type="entry name" value="CYCLIC NUCLEOTIDE-GATED CATION CHANNEL SUBUNIT A"/>
    <property type="match status" value="1"/>
</dbReference>
<keyword evidence="11" id="KW-1185">Reference proteome</keyword>
<reference evidence="10 11" key="2">
    <citation type="submission" date="2018-11" db="EMBL/GenBank/DDBJ databases">
        <authorList>
            <consortium name="Pathogen Informatics"/>
        </authorList>
    </citation>
    <scope>NUCLEOTIDE SEQUENCE [LARGE SCALE GENOMIC DNA]</scope>
</reference>
<dbReference type="OrthoDB" id="421226at2759"/>
<keyword evidence="6" id="KW-0472">Membrane</keyword>
<keyword evidence="5" id="KW-0406">Ion transport</keyword>
<name>A0A183ECA9_9BILA</name>
<sequence length="146" mass="16805">MLQVFSPGDFICRKGDIGREMYIVKQGKLQVVADDVGYTDLFVLNKNDLWTALKEYPDARKLLIAKGREILRKDGLLDENAPEEQMTVEEMTENLQNSLKTIQIRMARFVAEFTSAKSKLLKRIEYLETQLAKYQPEEEGTTIATR</sequence>
<evidence type="ECO:0000256" key="8">
    <source>
        <dbReference type="ARBA" id="ARBA00023303"/>
    </source>
</evidence>
<keyword evidence="3" id="KW-0812">Transmembrane</keyword>
<keyword evidence="4" id="KW-1133">Transmembrane helix</keyword>
<reference evidence="12" key="1">
    <citation type="submission" date="2016-06" db="UniProtKB">
        <authorList>
            <consortium name="WormBaseParasite"/>
        </authorList>
    </citation>
    <scope>IDENTIFICATION</scope>
</reference>
<proteinExistence type="predicted"/>
<feature type="domain" description="Cyclic nucleotide-binding" evidence="9">
    <location>
        <begin position="1"/>
        <end position="35"/>
    </location>
</feature>
<dbReference type="SUPFAM" id="SSF51206">
    <property type="entry name" value="cAMP-binding domain-like"/>
    <property type="match status" value="1"/>
</dbReference>
<dbReference type="GO" id="GO:0044877">
    <property type="term" value="F:protein-containing complex binding"/>
    <property type="evidence" value="ECO:0007669"/>
    <property type="project" value="TreeGrafter"/>
</dbReference>
<keyword evidence="2" id="KW-0813">Transport</keyword>
<evidence type="ECO:0000313" key="12">
    <source>
        <dbReference type="WBParaSite" id="GPUH_0001862501-mRNA-1"/>
    </source>
</evidence>